<dbReference type="Pfam" id="PF00494">
    <property type="entry name" value="SQS_PSY"/>
    <property type="match status" value="1"/>
</dbReference>
<dbReference type="SFLD" id="SFLDS00005">
    <property type="entry name" value="Isoprenoid_Synthase_Type_I"/>
    <property type="match status" value="1"/>
</dbReference>
<dbReference type="InterPro" id="IPR044844">
    <property type="entry name" value="Trans_IPPS_euk-type"/>
</dbReference>
<sequence length="299" mass="33419">MPVLDHNLVREVSRSFSISLQLLPGPMRGPVSLAYLLARASDTIADTADVPADERMQWLDGFIAEIRGGEVGWRRDIGRFSEKQSHAGERRLMERLDECFAALDQLSAREQAIVREVIDIITGGQRLDVERFSKGAAILPDAASLEDYCWRVAGCVGAFWTKIGFETLGERFSSADAADLETRGIAYGKGLQLVNILRDLPGDLKNGRCYLPVAAAQDHDALLKEASKWRKISREWLMEGKIYSKELKVRRLRAASVLPALLGEKTLDLLDTADWARLQDGVKITRACVRRSLLRALLW</sequence>
<dbReference type="SUPFAM" id="SSF48576">
    <property type="entry name" value="Terpenoid synthases"/>
    <property type="match status" value="1"/>
</dbReference>
<dbReference type="PANTHER" id="PTHR11626:SF2">
    <property type="entry name" value="SQUALENE SYNTHASE"/>
    <property type="match status" value="1"/>
</dbReference>
<evidence type="ECO:0000313" key="1">
    <source>
        <dbReference type="EMBL" id="MFC7338840.1"/>
    </source>
</evidence>
<organism evidence="1 2">
    <name type="scientific">Haloferula chungangensis</name>
    <dbReference type="NCBI Taxonomy" id="1048331"/>
    <lineage>
        <taxon>Bacteria</taxon>
        <taxon>Pseudomonadati</taxon>
        <taxon>Verrucomicrobiota</taxon>
        <taxon>Verrucomicrobiia</taxon>
        <taxon>Verrucomicrobiales</taxon>
        <taxon>Verrucomicrobiaceae</taxon>
        <taxon>Haloferula</taxon>
    </lineage>
</organism>
<dbReference type="Proteomes" id="UP001596472">
    <property type="component" value="Unassembled WGS sequence"/>
</dbReference>
<proteinExistence type="predicted"/>
<dbReference type="InterPro" id="IPR008949">
    <property type="entry name" value="Isoprenoid_synthase_dom_sf"/>
</dbReference>
<dbReference type="SFLD" id="SFLDG01018">
    <property type="entry name" value="Squalene/Phytoene_Synthase_Lik"/>
    <property type="match status" value="1"/>
</dbReference>
<reference evidence="2" key="1">
    <citation type="journal article" date="2019" name="Int. J. Syst. Evol. Microbiol.">
        <title>The Global Catalogue of Microorganisms (GCM) 10K type strain sequencing project: providing services to taxonomists for standard genome sequencing and annotation.</title>
        <authorList>
            <consortium name="The Broad Institute Genomics Platform"/>
            <consortium name="The Broad Institute Genome Sequencing Center for Infectious Disease"/>
            <person name="Wu L."/>
            <person name="Ma J."/>
        </authorList>
    </citation>
    <scope>NUCLEOTIDE SEQUENCE [LARGE SCALE GENOMIC DNA]</scope>
    <source>
        <strain evidence="2">CGMCC 4.1467</strain>
    </source>
</reference>
<dbReference type="PANTHER" id="PTHR11626">
    <property type="entry name" value="FARNESYL-DIPHOSPHATE FARNESYLTRANSFERASE"/>
    <property type="match status" value="1"/>
</dbReference>
<dbReference type="InterPro" id="IPR002060">
    <property type="entry name" value="Squ/phyt_synthse"/>
</dbReference>
<dbReference type="Gene3D" id="1.10.600.10">
    <property type="entry name" value="Farnesyl Diphosphate Synthase"/>
    <property type="match status" value="1"/>
</dbReference>
<accession>A0ABW2LBA8</accession>
<keyword evidence="2" id="KW-1185">Reference proteome</keyword>
<evidence type="ECO:0000313" key="2">
    <source>
        <dbReference type="Proteomes" id="UP001596472"/>
    </source>
</evidence>
<protein>
    <submittedName>
        <fullName evidence="1">Squalene/phytoene synthase family protein</fullName>
    </submittedName>
</protein>
<name>A0ABW2LBA8_9BACT</name>
<dbReference type="EMBL" id="JBHTBS010000010">
    <property type="protein sequence ID" value="MFC7338840.1"/>
    <property type="molecule type" value="Genomic_DNA"/>
</dbReference>
<comment type="caution">
    <text evidence="1">The sequence shown here is derived from an EMBL/GenBank/DDBJ whole genome shotgun (WGS) entry which is preliminary data.</text>
</comment>
<gene>
    <name evidence="1" type="ORF">ACFQY0_16715</name>
</gene>
<dbReference type="RefSeq" id="WP_379714732.1">
    <property type="nucleotide sequence ID" value="NZ_JBHTBS010000010.1"/>
</dbReference>